<dbReference type="Gene3D" id="3.30.365.10">
    <property type="entry name" value="Aldehyde oxidase/xanthine dehydrogenase, molybdopterin binding domain"/>
    <property type="match status" value="4"/>
</dbReference>
<dbReference type="PROSITE" id="PS51318">
    <property type="entry name" value="TAT"/>
    <property type="match status" value="1"/>
</dbReference>
<proteinExistence type="predicted"/>
<dbReference type="Pfam" id="PF02738">
    <property type="entry name" value="MoCoBD_1"/>
    <property type="match status" value="1"/>
</dbReference>
<keyword evidence="1" id="KW-0732">Signal</keyword>
<dbReference type="Gene3D" id="3.90.1170.50">
    <property type="entry name" value="Aldehyde oxidase/xanthine dehydrogenase, a/b hammerhead"/>
    <property type="match status" value="1"/>
</dbReference>
<dbReference type="InterPro" id="IPR000674">
    <property type="entry name" value="Ald_Oxase/Xan_DH_a/b"/>
</dbReference>
<dbReference type="InterPro" id="IPR019546">
    <property type="entry name" value="TAT_signal_bac_arc"/>
</dbReference>
<dbReference type="EMBL" id="SNZB01000001">
    <property type="protein sequence ID" value="TDR23267.1"/>
    <property type="molecule type" value="Genomic_DNA"/>
</dbReference>
<dbReference type="InterPro" id="IPR008274">
    <property type="entry name" value="AldOxase/xan_DH_MoCoBD1"/>
</dbReference>
<dbReference type="InterPro" id="IPR052516">
    <property type="entry name" value="N-heterocyclic_Hydroxylase"/>
</dbReference>
<name>A0A4R6XYG2_9GAMM</name>
<reference evidence="3 4" key="1">
    <citation type="submission" date="2019-03" db="EMBL/GenBank/DDBJ databases">
        <title>Genomic Encyclopedia of Type Strains, Phase IV (KMG-IV): sequencing the most valuable type-strain genomes for metagenomic binning, comparative biology and taxonomic classification.</title>
        <authorList>
            <person name="Goeker M."/>
        </authorList>
    </citation>
    <scope>NUCLEOTIDE SEQUENCE [LARGE SCALE GENOMIC DNA]</scope>
    <source>
        <strain evidence="3 4">DSM 25488</strain>
    </source>
</reference>
<dbReference type="Pfam" id="PF20256">
    <property type="entry name" value="MoCoBD_2"/>
    <property type="match status" value="2"/>
</dbReference>
<dbReference type="OrthoDB" id="9767994at2"/>
<gene>
    <name evidence="3" type="ORF">C8D91_0127</name>
</gene>
<dbReference type="InterPro" id="IPR012368">
    <property type="entry name" value="OxRdtase_Mopterin-bd_su_IorB"/>
</dbReference>
<protein>
    <submittedName>
        <fullName evidence="3">Isoquinoline 1-oxidoreductase beta subunit</fullName>
    </submittedName>
</protein>
<dbReference type="SUPFAM" id="SSF56003">
    <property type="entry name" value="Molybdenum cofactor-binding domain"/>
    <property type="match status" value="2"/>
</dbReference>
<comment type="caution">
    <text evidence="3">The sequence shown here is derived from an EMBL/GenBank/DDBJ whole genome shotgun (WGS) entry which is preliminary data.</text>
</comment>
<dbReference type="PANTHER" id="PTHR47495:SF3">
    <property type="entry name" value="BLR6219 PROTEIN"/>
    <property type="match status" value="1"/>
</dbReference>
<sequence>MIKKVSRRKFLQGTGLASGTLVLGVQFAPVFAANHEPMSFSPDVFVSMDETGQVTIISHRSEMGQGILSTLPLLVADEMEADWQRVTVKQAIGDAKYGSQNTDGSRSVRKNYTKLKEAGAIMRTLIQQAAANVWAVPIDQVRIENHQAIYQNQTIDFKNLVKIASTLEVPARESLKLKTEAEQKYIGKPGMKNLDAHEVVTGQAKFGYDIEIPGMKTAVIARPPVVFGQVKSFDASETLKVPGVVKVIEMPALTPPAAFKMLGGIAVIADNTWAAIKGREALKIEWDHGSNASYNTKDHEAVFIQALENPKEVVRNRGDVEAAKKDASKHLEAEYHVAGLAHATMEPPAATARINGDRVEVWACTQTPQAAQGNVMATLEIPKEKAANVEINVTLLGGGFGRKSKPDYVAEAAYLANESKFPVKVLWTREDEIKHGYYHSPSYQKLSGSLDVDNKVTSWYHAMVNHPIGATFDPAAKLAGSTDLGQGDMMFDVPNIKIALGETDTFMRIGWVRSVTNINNVFAASSFADELAHLAGQDPKDFLLQMIGSDRIEDFAADDFKYSNYGESPEQYPAETSRLKNVIQVAADKAGWGQELPEGTGMGIAAWRSFLSYIAVVVKVSTDGNKVKIEDIHMAVDAGKILNPDRVKSQMEGSAIFGTSLAFYGEITAKDGAIEQGNFDSYQMSRINQIPEIHTHIIKSDAVPTGVGEPGLPPFAPAFCNAIFAANGVRHRRLPLKNLTLV</sequence>
<dbReference type="InterPro" id="IPR046867">
    <property type="entry name" value="AldOxase/xan_DH_MoCoBD2"/>
</dbReference>
<evidence type="ECO:0000259" key="2">
    <source>
        <dbReference type="SMART" id="SM01008"/>
    </source>
</evidence>
<dbReference type="SMART" id="SM01008">
    <property type="entry name" value="Ald_Xan_dh_C"/>
    <property type="match status" value="1"/>
</dbReference>
<organism evidence="3 4">
    <name type="scientific">Marinicella litoralis</name>
    <dbReference type="NCBI Taxonomy" id="644220"/>
    <lineage>
        <taxon>Bacteria</taxon>
        <taxon>Pseudomonadati</taxon>
        <taxon>Pseudomonadota</taxon>
        <taxon>Gammaproteobacteria</taxon>
        <taxon>Lysobacterales</taxon>
        <taxon>Marinicellaceae</taxon>
        <taxon>Marinicella</taxon>
    </lineage>
</organism>
<evidence type="ECO:0000313" key="4">
    <source>
        <dbReference type="Proteomes" id="UP000295724"/>
    </source>
</evidence>
<evidence type="ECO:0000313" key="3">
    <source>
        <dbReference type="EMBL" id="TDR23267.1"/>
    </source>
</evidence>
<dbReference type="GO" id="GO:0016491">
    <property type="term" value="F:oxidoreductase activity"/>
    <property type="evidence" value="ECO:0007669"/>
    <property type="project" value="InterPro"/>
</dbReference>
<dbReference type="NCBIfam" id="TIGR01409">
    <property type="entry name" value="TAT_signal_seq"/>
    <property type="match status" value="1"/>
</dbReference>
<dbReference type="PIRSF" id="PIRSF036389">
    <property type="entry name" value="IOR_B"/>
    <property type="match status" value="1"/>
</dbReference>
<accession>A0A4R6XYG2</accession>
<dbReference type="Proteomes" id="UP000295724">
    <property type="component" value="Unassembled WGS sequence"/>
</dbReference>
<evidence type="ECO:0000256" key="1">
    <source>
        <dbReference type="ARBA" id="ARBA00022729"/>
    </source>
</evidence>
<dbReference type="AlphaFoldDB" id="A0A4R6XYG2"/>
<feature type="domain" description="Aldehyde oxidase/xanthine dehydrogenase a/b hammerhead" evidence="2">
    <location>
        <begin position="201"/>
        <end position="290"/>
    </location>
</feature>
<dbReference type="RefSeq" id="WP_099018081.1">
    <property type="nucleotide sequence ID" value="NZ_NIHB01000001.1"/>
</dbReference>
<dbReference type="InterPro" id="IPR006311">
    <property type="entry name" value="TAT_signal"/>
</dbReference>
<dbReference type="PANTHER" id="PTHR47495">
    <property type="entry name" value="ALDEHYDE DEHYDROGENASE"/>
    <property type="match status" value="1"/>
</dbReference>
<dbReference type="InterPro" id="IPR037165">
    <property type="entry name" value="AldOxase/xan_DH_Mopterin-bd_sf"/>
</dbReference>
<keyword evidence="4" id="KW-1185">Reference proteome</keyword>